<evidence type="ECO:0000313" key="3">
    <source>
        <dbReference type="Proteomes" id="UP001178461"/>
    </source>
</evidence>
<organism evidence="2 3">
    <name type="scientific">Podarcis lilfordi</name>
    <name type="common">Lilford's wall lizard</name>
    <dbReference type="NCBI Taxonomy" id="74358"/>
    <lineage>
        <taxon>Eukaryota</taxon>
        <taxon>Metazoa</taxon>
        <taxon>Chordata</taxon>
        <taxon>Craniata</taxon>
        <taxon>Vertebrata</taxon>
        <taxon>Euteleostomi</taxon>
        <taxon>Lepidosauria</taxon>
        <taxon>Squamata</taxon>
        <taxon>Bifurcata</taxon>
        <taxon>Unidentata</taxon>
        <taxon>Episquamata</taxon>
        <taxon>Laterata</taxon>
        <taxon>Lacertibaenia</taxon>
        <taxon>Lacertidae</taxon>
        <taxon>Podarcis</taxon>
    </lineage>
</organism>
<protein>
    <submittedName>
        <fullName evidence="2">Uncharacterized protein</fullName>
    </submittedName>
</protein>
<accession>A0AA35L226</accession>
<sequence length="100" mass="11223">MVTAEKSYKSGKHRSERFSHGPAPFPVKFPLKSEQAAIHGKPNCCFLQFSAKEWFSPGKSSRTIGSMHKPRDIFCSQKASSFPRQPVLNIMCSIALDYTD</sequence>
<name>A0AA35L226_9SAUR</name>
<evidence type="ECO:0000256" key="1">
    <source>
        <dbReference type="SAM" id="MobiDB-lite"/>
    </source>
</evidence>
<reference evidence="2" key="1">
    <citation type="submission" date="2022-12" db="EMBL/GenBank/DDBJ databases">
        <authorList>
            <person name="Alioto T."/>
            <person name="Alioto T."/>
            <person name="Gomez Garrido J."/>
        </authorList>
    </citation>
    <scope>NUCLEOTIDE SEQUENCE</scope>
</reference>
<dbReference type="AlphaFoldDB" id="A0AA35L226"/>
<evidence type="ECO:0000313" key="2">
    <source>
        <dbReference type="EMBL" id="CAI5788465.1"/>
    </source>
</evidence>
<feature type="region of interest" description="Disordered" evidence="1">
    <location>
        <begin position="1"/>
        <end position="23"/>
    </location>
</feature>
<dbReference type="Proteomes" id="UP001178461">
    <property type="component" value="Chromosome 12"/>
</dbReference>
<gene>
    <name evidence="2" type="ORF">PODLI_1B026395</name>
</gene>
<dbReference type="EMBL" id="OX395137">
    <property type="protein sequence ID" value="CAI5788465.1"/>
    <property type="molecule type" value="Genomic_DNA"/>
</dbReference>
<keyword evidence="3" id="KW-1185">Reference proteome</keyword>
<proteinExistence type="predicted"/>